<protein>
    <submittedName>
        <fullName evidence="2">PDZ domain-containing protein</fullName>
    </submittedName>
</protein>
<evidence type="ECO:0000313" key="2">
    <source>
        <dbReference type="WBParaSite" id="maker-unitig_44907-snap-gene-0.1-mRNA-1"/>
    </source>
</evidence>
<evidence type="ECO:0000313" key="1">
    <source>
        <dbReference type="Proteomes" id="UP000095280"/>
    </source>
</evidence>
<accession>A0A1I8FRP4</accession>
<keyword evidence="1" id="KW-1185">Reference proteome</keyword>
<proteinExistence type="predicted"/>
<organism evidence="1 2">
    <name type="scientific">Macrostomum lignano</name>
    <dbReference type="NCBI Taxonomy" id="282301"/>
    <lineage>
        <taxon>Eukaryota</taxon>
        <taxon>Metazoa</taxon>
        <taxon>Spiralia</taxon>
        <taxon>Lophotrochozoa</taxon>
        <taxon>Platyhelminthes</taxon>
        <taxon>Rhabditophora</taxon>
        <taxon>Macrostomorpha</taxon>
        <taxon>Macrostomida</taxon>
        <taxon>Macrostomidae</taxon>
        <taxon>Macrostomum</taxon>
    </lineage>
</organism>
<sequence length="120" mass="13634">IADSRFALIIFERKALLQAHDVLATTSTGEQAIRVTRRPSPLPQRRGQTTAWTPSCDNVTRVRAGSVSEEHQRTYGYVPYTLAGDEIREINGEPVLRPVCLKPFNDSWSVELIHIQFFHM</sequence>
<dbReference type="Proteomes" id="UP000095280">
    <property type="component" value="Unplaced"/>
</dbReference>
<dbReference type="AlphaFoldDB" id="A0A1I8FRP4"/>
<reference evidence="2" key="1">
    <citation type="submission" date="2016-11" db="UniProtKB">
        <authorList>
            <consortium name="WormBaseParasite"/>
        </authorList>
    </citation>
    <scope>IDENTIFICATION</scope>
</reference>
<name>A0A1I8FRP4_9PLAT</name>
<dbReference type="WBParaSite" id="maker-unitig_44907-snap-gene-0.1-mRNA-1">
    <property type="protein sequence ID" value="maker-unitig_44907-snap-gene-0.1-mRNA-1"/>
    <property type="gene ID" value="maker-unitig_44907-snap-gene-0.1"/>
</dbReference>